<dbReference type="VEuPathDB" id="FungiDB:AeMF1_012187"/>
<evidence type="ECO:0000256" key="3">
    <source>
        <dbReference type="ARBA" id="ARBA00022741"/>
    </source>
</evidence>
<dbReference type="EMBL" id="VJMJ01000054">
    <property type="protein sequence ID" value="KAF0740122.1"/>
    <property type="molecule type" value="Genomic_DNA"/>
</dbReference>
<comment type="caution">
    <text evidence="7">The sequence shown here is derived from an EMBL/GenBank/DDBJ whole genome shotgun (WGS) entry which is preliminary data.</text>
</comment>
<protein>
    <recommendedName>
        <fullName evidence="6">Protein kinase domain-containing protein</fullName>
    </recommendedName>
</protein>
<name>A0A6G0XIL7_9STRA</name>
<dbReference type="PANTHER" id="PTHR24345">
    <property type="entry name" value="SERINE/THREONINE-PROTEIN KINASE PLK"/>
    <property type="match status" value="1"/>
</dbReference>
<dbReference type="InterPro" id="IPR011009">
    <property type="entry name" value="Kinase-like_dom_sf"/>
</dbReference>
<dbReference type="GO" id="GO:0004674">
    <property type="term" value="F:protein serine/threonine kinase activity"/>
    <property type="evidence" value="ECO:0007669"/>
    <property type="project" value="UniProtKB-KW"/>
</dbReference>
<keyword evidence="4" id="KW-0418">Kinase</keyword>
<dbReference type="SUPFAM" id="SSF56112">
    <property type="entry name" value="Protein kinase-like (PK-like)"/>
    <property type="match status" value="1"/>
</dbReference>
<evidence type="ECO:0000256" key="1">
    <source>
        <dbReference type="ARBA" id="ARBA00022527"/>
    </source>
</evidence>
<dbReference type="GO" id="GO:0005524">
    <property type="term" value="F:ATP binding"/>
    <property type="evidence" value="ECO:0007669"/>
    <property type="project" value="UniProtKB-KW"/>
</dbReference>
<keyword evidence="3" id="KW-0547">Nucleotide-binding</keyword>
<evidence type="ECO:0000256" key="2">
    <source>
        <dbReference type="ARBA" id="ARBA00022679"/>
    </source>
</evidence>
<accession>A0A6G0XIL7</accession>
<evidence type="ECO:0000256" key="4">
    <source>
        <dbReference type="ARBA" id="ARBA00022777"/>
    </source>
</evidence>
<evidence type="ECO:0000259" key="6">
    <source>
        <dbReference type="PROSITE" id="PS50011"/>
    </source>
</evidence>
<gene>
    <name evidence="7" type="ORF">Ae201684_004360</name>
</gene>
<evidence type="ECO:0000256" key="5">
    <source>
        <dbReference type="ARBA" id="ARBA00022840"/>
    </source>
</evidence>
<sequence>MEQYTIEKELAKALFGKILLCTDNNTKEHVVIKRIQLDAARKQKAIRGGVKVMEDAEMEKRAYRVVRDAGGHSHLLTMTKDFVENGHDHFVLEYCPRGELFQELETLPNNRLSHARALECFDQITQAVVFLHAQGFAHGDLTLENIFLDKHGDCKIGDFGLAAEMKASKRHCAGKYFYMAPEMYLGMEYDPAKADVWSLGIMLFIMLTGTPLFDKATPSDAGFRFVKSKGFRLICKEWDVDHLIPTDAMSLLEHMLQIQPNDRYTLSQVRDHPYLQTSSALEDKTALSSMLGRVSISQTSQSARSA</sequence>
<keyword evidence="5" id="KW-0067">ATP-binding</keyword>
<dbReference type="InterPro" id="IPR000719">
    <property type="entry name" value="Prot_kinase_dom"/>
</dbReference>
<reference evidence="7 8" key="1">
    <citation type="submission" date="2019-07" db="EMBL/GenBank/DDBJ databases">
        <title>Genomics analysis of Aphanomyces spp. identifies a new class of oomycete effector associated with host adaptation.</title>
        <authorList>
            <person name="Gaulin E."/>
        </authorList>
    </citation>
    <scope>NUCLEOTIDE SEQUENCE [LARGE SCALE GENOMIC DNA]</scope>
    <source>
        <strain evidence="7 8">ATCC 201684</strain>
    </source>
</reference>
<dbReference type="FunFam" id="1.10.510.10:FF:000571">
    <property type="entry name" value="Maternal embryonic leucine zipper kinase"/>
    <property type="match status" value="1"/>
</dbReference>
<proteinExistence type="predicted"/>
<dbReference type="PROSITE" id="PS50011">
    <property type="entry name" value="PROTEIN_KINASE_DOM"/>
    <property type="match status" value="1"/>
</dbReference>
<evidence type="ECO:0000313" key="7">
    <source>
        <dbReference type="EMBL" id="KAF0740122.1"/>
    </source>
</evidence>
<dbReference type="Pfam" id="PF00069">
    <property type="entry name" value="Pkinase"/>
    <property type="match status" value="1"/>
</dbReference>
<keyword evidence="2" id="KW-0808">Transferase</keyword>
<dbReference type="PANTHER" id="PTHR24345:SF91">
    <property type="entry name" value="SERINE_THREONINE-PROTEIN KINASE PLK4"/>
    <property type="match status" value="1"/>
</dbReference>
<organism evidence="7 8">
    <name type="scientific">Aphanomyces euteiches</name>
    <dbReference type="NCBI Taxonomy" id="100861"/>
    <lineage>
        <taxon>Eukaryota</taxon>
        <taxon>Sar</taxon>
        <taxon>Stramenopiles</taxon>
        <taxon>Oomycota</taxon>
        <taxon>Saprolegniomycetes</taxon>
        <taxon>Saprolegniales</taxon>
        <taxon>Verrucalvaceae</taxon>
        <taxon>Aphanomyces</taxon>
    </lineage>
</organism>
<keyword evidence="1" id="KW-0723">Serine/threonine-protein kinase</keyword>
<feature type="domain" description="Protein kinase" evidence="6">
    <location>
        <begin position="4"/>
        <end position="275"/>
    </location>
</feature>
<dbReference type="Gene3D" id="1.10.510.10">
    <property type="entry name" value="Transferase(Phosphotransferase) domain 1"/>
    <property type="match status" value="1"/>
</dbReference>
<dbReference type="GO" id="GO:0005634">
    <property type="term" value="C:nucleus"/>
    <property type="evidence" value="ECO:0007669"/>
    <property type="project" value="TreeGrafter"/>
</dbReference>
<evidence type="ECO:0000313" key="8">
    <source>
        <dbReference type="Proteomes" id="UP000481153"/>
    </source>
</evidence>
<keyword evidence="8" id="KW-1185">Reference proteome</keyword>
<dbReference type="AlphaFoldDB" id="A0A6G0XIL7"/>
<dbReference type="Proteomes" id="UP000481153">
    <property type="component" value="Unassembled WGS sequence"/>
</dbReference>